<sequence length="511" mass="57066">MRHLIIIAFLAMSCNLGALFGQNQTSKAEAVKEISKNNLQANLEFLASDMLEGREAGKKGADLSALFIASQFKSYGLSPIAGTEAKSLEDYIQAVPLVWEHLEHSSLDIRHGNLLLPLEEGADYQVTSANASFSLEGKVAFAGYGLNEKTLRSNKNKIQILVRAIGLPDGYEEYHNLSDRQLKRKKNQLAKESGISAILEFDPDSPVFQNKSIEEADFGEKKKTKYSSGIYKRSIRQADAEINTEIPVFKISHRVLSALFPTWKKDLDRETHKKSVELKESSFSANLTAGFKSEPFTSGNVAGMIEGKNKDEVIVIGAHYDHLGIYNGYIYNGADDNASGAAGVMALAKAFAQSGIQPQKTLIFAAWTAEERGLHGSTYFVKTFQDLSKIKYYHNYDMIGRSFDPEKPDSSVSFMYTKTWKLAKNITEQNNDRYDVNLNIRWGAMNNPASGSDNAPFAKEGIPIMWFHTGGHPDYHGPYDHVEKIDWKKLESIVKLSFLNIWDLCTEEDVE</sequence>
<dbReference type="GO" id="GO:0008235">
    <property type="term" value="F:metalloexopeptidase activity"/>
    <property type="evidence" value="ECO:0007669"/>
    <property type="project" value="InterPro"/>
</dbReference>
<feature type="chain" id="PRO_5015656983" evidence="1">
    <location>
        <begin position="19"/>
        <end position="511"/>
    </location>
</feature>
<dbReference type="Gene3D" id="3.40.630.10">
    <property type="entry name" value="Zn peptidases"/>
    <property type="match status" value="2"/>
</dbReference>
<reference evidence="3 4" key="1">
    <citation type="submission" date="2018-05" db="EMBL/GenBank/DDBJ databases">
        <title>Marinilabilia rubrum sp. nov., isolated from saltern sediment.</title>
        <authorList>
            <person name="Zhang R."/>
        </authorList>
    </citation>
    <scope>NUCLEOTIDE SEQUENCE [LARGE SCALE GENOMIC DNA]</scope>
    <source>
        <strain evidence="3 4">WTE16</strain>
    </source>
</reference>
<evidence type="ECO:0000259" key="2">
    <source>
        <dbReference type="Pfam" id="PF04389"/>
    </source>
</evidence>
<dbReference type="Pfam" id="PF04389">
    <property type="entry name" value="Peptidase_M28"/>
    <property type="match status" value="1"/>
</dbReference>
<dbReference type="SUPFAM" id="SSF53187">
    <property type="entry name" value="Zn-dependent exopeptidases"/>
    <property type="match status" value="1"/>
</dbReference>
<dbReference type="PANTHER" id="PTHR12147:SF26">
    <property type="entry name" value="PEPTIDASE M28 DOMAIN-CONTAINING PROTEIN"/>
    <property type="match status" value="1"/>
</dbReference>
<dbReference type="GO" id="GO:0006508">
    <property type="term" value="P:proteolysis"/>
    <property type="evidence" value="ECO:0007669"/>
    <property type="project" value="InterPro"/>
</dbReference>
<comment type="caution">
    <text evidence="3">The sequence shown here is derived from an EMBL/GenBank/DDBJ whole genome shotgun (WGS) entry which is preliminary data.</text>
</comment>
<dbReference type="Proteomes" id="UP000244956">
    <property type="component" value="Unassembled WGS sequence"/>
</dbReference>
<name>A0A2U2BDY9_9BACT</name>
<evidence type="ECO:0000313" key="3">
    <source>
        <dbReference type="EMBL" id="PWE01284.1"/>
    </source>
</evidence>
<organism evidence="3 4">
    <name type="scientific">Marinilabilia rubra</name>
    <dbReference type="NCBI Taxonomy" id="2162893"/>
    <lineage>
        <taxon>Bacteria</taxon>
        <taxon>Pseudomonadati</taxon>
        <taxon>Bacteroidota</taxon>
        <taxon>Bacteroidia</taxon>
        <taxon>Marinilabiliales</taxon>
        <taxon>Marinilabiliaceae</taxon>
        <taxon>Marinilabilia</taxon>
    </lineage>
</organism>
<dbReference type="AlphaFoldDB" id="A0A2U2BDY9"/>
<feature type="domain" description="Peptidase M28" evidence="2">
    <location>
        <begin position="300"/>
        <end position="495"/>
    </location>
</feature>
<accession>A0A2U2BDY9</accession>
<gene>
    <name evidence="3" type="ORF">DDZ16_02020</name>
</gene>
<evidence type="ECO:0000256" key="1">
    <source>
        <dbReference type="SAM" id="SignalP"/>
    </source>
</evidence>
<proteinExistence type="predicted"/>
<dbReference type="InterPro" id="IPR045175">
    <property type="entry name" value="M28_fam"/>
</dbReference>
<dbReference type="OrthoDB" id="9764939at2"/>
<dbReference type="RefSeq" id="WP_109262738.1">
    <property type="nucleotide sequence ID" value="NZ_QEWP01000001.1"/>
</dbReference>
<dbReference type="InterPro" id="IPR007484">
    <property type="entry name" value="Peptidase_M28"/>
</dbReference>
<keyword evidence="1" id="KW-0732">Signal</keyword>
<evidence type="ECO:0000313" key="4">
    <source>
        <dbReference type="Proteomes" id="UP000244956"/>
    </source>
</evidence>
<feature type="signal peptide" evidence="1">
    <location>
        <begin position="1"/>
        <end position="18"/>
    </location>
</feature>
<keyword evidence="4" id="KW-1185">Reference proteome</keyword>
<protein>
    <submittedName>
        <fullName evidence="3">Peptidase, M28 family protein</fullName>
    </submittedName>
</protein>
<dbReference type="EMBL" id="QEWP01000001">
    <property type="protein sequence ID" value="PWE01284.1"/>
    <property type="molecule type" value="Genomic_DNA"/>
</dbReference>
<dbReference type="PANTHER" id="PTHR12147">
    <property type="entry name" value="METALLOPEPTIDASE M28 FAMILY MEMBER"/>
    <property type="match status" value="1"/>
</dbReference>